<sequence length="125" mass="13707">MRGALLLFTLSVILLVAWTNARRSPVFVKRHPRNANGEDNNGKDSFSPVSKSRKKVSKGKREEKNLENLAAVSGERGTNDMIRGGPTQRCGNGDNDECNSPDGSSVKGGNRNIQFYPFQAPVYPD</sequence>
<evidence type="ECO:0000256" key="2">
    <source>
        <dbReference type="SAM" id="SignalP"/>
    </source>
</evidence>
<protein>
    <submittedName>
        <fullName evidence="4">Expressed protein</fullName>
    </submittedName>
</protein>
<dbReference type="EMBL" id="LN902848">
    <property type="protein sequence ID" value="CDS43645.1"/>
    <property type="molecule type" value="Genomic_DNA"/>
</dbReference>
<feature type="compositionally biased region" description="Polar residues" evidence="1">
    <location>
        <begin position="37"/>
        <end position="48"/>
    </location>
</feature>
<evidence type="ECO:0000256" key="1">
    <source>
        <dbReference type="SAM" id="MobiDB-lite"/>
    </source>
</evidence>
<keyword evidence="2" id="KW-0732">Signal</keyword>
<dbReference type="Proteomes" id="UP000017246">
    <property type="component" value="Unassembled WGS sequence"/>
</dbReference>
<dbReference type="EMBL" id="LN902848">
    <property type="protein sequence ID" value="CDS43647.1"/>
    <property type="molecule type" value="Genomic_DNA"/>
</dbReference>
<feature type="chain" id="PRO_5014314270" evidence="2">
    <location>
        <begin position="22"/>
        <end position="125"/>
    </location>
</feature>
<organism evidence="4 5">
    <name type="scientific">Echinococcus multilocularis</name>
    <name type="common">Fox tapeworm</name>
    <dbReference type="NCBI Taxonomy" id="6211"/>
    <lineage>
        <taxon>Eukaryota</taxon>
        <taxon>Metazoa</taxon>
        <taxon>Spiralia</taxon>
        <taxon>Lophotrochozoa</taxon>
        <taxon>Platyhelminthes</taxon>
        <taxon>Cestoda</taxon>
        <taxon>Eucestoda</taxon>
        <taxon>Cyclophyllidea</taxon>
        <taxon>Taeniidae</taxon>
        <taxon>Echinococcus</taxon>
    </lineage>
</organism>
<accession>U6I1V2</accession>
<dbReference type="OrthoDB" id="6322448at2759"/>
<name>U6I1V2_ECHMU</name>
<evidence type="ECO:0000313" key="5">
    <source>
        <dbReference type="Proteomes" id="UP000017246"/>
    </source>
</evidence>
<gene>
    <name evidence="3" type="ORF">EmuJ_001142800</name>
    <name evidence="4" type="ORF">EmuJ_001143100</name>
</gene>
<evidence type="ECO:0000313" key="3">
    <source>
        <dbReference type="EMBL" id="CDS43645.1"/>
    </source>
</evidence>
<feature type="signal peptide" evidence="2">
    <location>
        <begin position="1"/>
        <end position="21"/>
    </location>
</feature>
<evidence type="ECO:0000313" key="4">
    <source>
        <dbReference type="EMBL" id="CDS43647.1"/>
    </source>
</evidence>
<reference evidence="4" key="2">
    <citation type="submission" date="2015-11" db="EMBL/GenBank/DDBJ databases">
        <authorList>
            <person name="Zhang Y."/>
            <person name="Guo Z."/>
        </authorList>
    </citation>
    <scope>NUCLEOTIDE SEQUENCE</scope>
</reference>
<feature type="region of interest" description="Disordered" evidence="1">
    <location>
        <begin position="25"/>
        <end position="125"/>
    </location>
</feature>
<dbReference type="AlphaFoldDB" id="U6I1V2"/>
<keyword evidence="5" id="KW-1185">Reference proteome</keyword>
<reference evidence="4" key="1">
    <citation type="journal article" date="2013" name="Nature">
        <title>The genomes of four tapeworm species reveal adaptations to parasitism.</title>
        <authorList>
            <person name="Tsai I.J."/>
            <person name="Zarowiecki M."/>
            <person name="Holroyd N."/>
            <person name="Garciarrubio A."/>
            <person name="Sanchez-Flores A."/>
            <person name="Brooks K.L."/>
            <person name="Tracey A."/>
            <person name="Bobes R.J."/>
            <person name="Fragoso G."/>
            <person name="Sciutto E."/>
            <person name="Aslett M."/>
            <person name="Beasley H."/>
            <person name="Bennett H.M."/>
            <person name="Cai J."/>
            <person name="Camicia F."/>
            <person name="Clark R."/>
            <person name="Cucher M."/>
            <person name="De Silva N."/>
            <person name="Day T.A."/>
            <person name="Deplazes P."/>
            <person name="Estrada K."/>
            <person name="Fernandez C."/>
            <person name="Holland P.W."/>
            <person name="Hou J."/>
            <person name="Hu S."/>
            <person name="Huckvale T."/>
            <person name="Hung S.S."/>
            <person name="Kamenetzky L."/>
            <person name="Keane J.A."/>
            <person name="Kiss F."/>
            <person name="Koziol U."/>
            <person name="Lambert O."/>
            <person name="Liu K."/>
            <person name="Luo X."/>
            <person name="Luo Y."/>
            <person name="Macchiaroli N."/>
            <person name="Nichol S."/>
            <person name="Paps J."/>
            <person name="Parkinson J."/>
            <person name="Pouchkina-Stantcheva N."/>
            <person name="Riddiford N."/>
            <person name="Rosenzvit M."/>
            <person name="Salinas G."/>
            <person name="Wasmuth J.D."/>
            <person name="Zamanian M."/>
            <person name="Zheng Y."/>
            <person name="Cai X."/>
            <person name="Soberon X."/>
            <person name="Olson P.D."/>
            <person name="Laclette J.P."/>
            <person name="Brehm K."/>
            <person name="Berriman M."/>
            <person name="Garciarrubio A."/>
            <person name="Bobes R.J."/>
            <person name="Fragoso G."/>
            <person name="Sanchez-Flores A."/>
            <person name="Estrada K."/>
            <person name="Cevallos M.A."/>
            <person name="Morett E."/>
            <person name="Gonzalez V."/>
            <person name="Portillo T."/>
            <person name="Ochoa-Leyva A."/>
            <person name="Jose M.V."/>
            <person name="Sciutto E."/>
            <person name="Landa A."/>
            <person name="Jimenez L."/>
            <person name="Valdes V."/>
            <person name="Carrero J.C."/>
            <person name="Larralde C."/>
            <person name="Morales-Montor J."/>
            <person name="Limon-Lason J."/>
            <person name="Soberon X."/>
            <person name="Laclette J.P."/>
        </authorList>
    </citation>
    <scope>NUCLEOTIDE SEQUENCE [LARGE SCALE GENOMIC DNA]</scope>
</reference>
<proteinExistence type="predicted"/>